<name>A0A9X4QSW8_9BACL</name>
<dbReference type="RefSeq" id="WP_277530078.1">
    <property type="nucleotide sequence ID" value="NZ_JAPDIA010000003.1"/>
</dbReference>
<feature type="region of interest" description="Disordered" evidence="1">
    <location>
        <begin position="430"/>
        <end position="518"/>
    </location>
</feature>
<feature type="compositionally biased region" description="Basic residues" evidence="1">
    <location>
        <begin position="430"/>
        <end position="441"/>
    </location>
</feature>
<dbReference type="PANTHER" id="PTHR43649">
    <property type="entry name" value="ARABINOSE-BINDING PROTEIN-RELATED"/>
    <property type="match status" value="1"/>
</dbReference>
<dbReference type="Pfam" id="PF01547">
    <property type="entry name" value="SBP_bac_1"/>
    <property type="match status" value="1"/>
</dbReference>
<feature type="signal peptide" evidence="2">
    <location>
        <begin position="1"/>
        <end position="24"/>
    </location>
</feature>
<dbReference type="InterPro" id="IPR006059">
    <property type="entry name" value="SBP"/>
</dbReference>
<dbReference type="Proteomes" id="UP001153404">
    <property type="component" value="Unassembled WGS sequence"/>
</dbReference>
<evidence type="ECO:0000313" key="4">
    <source>
        <dbReference type="Proteomes" id="UP001153404"/>
    </source>
</evidence>
<dbReference type="Gene3D" id="3.40.190.10">
    <property type="entry name" value="Periplasmic binding protein-like II"/>
    <property type="match status" value="2"/>
</dbReference>
<dbReference type="InterPro" id="IPR050490">
    <property type="entry name" value="Bact_solute-bd_prot1"/>
</dbReference>
<sequence>MKFNRVMRSAVGLAAIPLMASALAACGGNNANTDSSASEAASSSAASSSGAASSASSGSPAASGQKVTLKILVPNNIAEFPSGKDVNHNEIADGIRERTGFDVQWELMPKDAEALHQKLNVLMASGDTPDLIIMGNSEKAQFGNFAQQGLLTPLDALLDEDGQNIKSLLTPEQWKSAMWDGQIYAIRTFSYSNASYGLTARKDVLTELGLGLPKTQDEFYDALKTIKEKKPGMAPYTANLSEGLTGLEAIASMFYPPVDYVQKKGKVVYTAAQPEAKDFLAFASKLFAEGLIDKESVVNKTDNVKEKLSNGKAALATLGWWEGPAIVAASKEKNANSDLAYIDPPTGSNGSFGMGASSTISKYFIIPKASKHAKEVVQFLNKASDPAVIDFISFGIEGTHFKKGKRKERSASGDEQHRLQGVLQHVRHRRPGLAAHGKRRPQPVLHPGLQSRQVRERRRPRRADPAGRSEEHGAEGPARPVFPEDHHRRAAADRLRPIYRKVEASGRGGRREGVERRL</sequence>
<organism evidence="3 4">
    <name type="scientific">Cohnella rhizosphaerae</name>
    <dbReference type="NCBI Taxonomy" id="1457232"/>
    <lineage>
        <taxon>Bacteria</taxon>
        <taxon>Bacillati</taxon>
        <taxon>Bacillota</taxon>
        <taxon>Bacilli</taxon>
        <taxon>Bacillales</taxon>
        <taxon>Paenibacillaceae</taxon>
        <taxon>Cohnella</taxon>
    </lineage>
</organism>
<proteinExistence type="predicted"/>
<keyword evidence="4" id="KW-1185">Reference proteome</keyword>
<feature type="chain" id="PRO_5040761532" evidence="2">
    <location>
        <begin position="25"/>
        <end position="518"/>
    </location>
</feature>
<dbReference type="SUPFAM" id="SSF53850">
    <property type="entry name" value="Periplasmic binding protein-like II"/>
    <property type="match status" value="1"/>
</dbReference>
<protein>
    <submittedName>
        <fullName evidence="3">Extracellular solute-binding protein</fullName>
    </submittedName>
</protein>
<feature type="compositionally biased region" description="Basic and acidic residues" evidence="1">
    <location>
        <begin position="482"/>
        <end position="518"/>
    </location>
</feature>
<dbReference type="AlphaFoldDB" id="A0A9X4QSW8"/>
<comment type="caution">
    <text evidence="3">The sequence shown here is derived from an EMBL/GenBank/DDBJ whole genome shotgun (WGS) entry which is preliminary data.</text>
</comment>
<accession>A0A9X4QSW8</accession>
<keyword evidence="2" id="KW-0732">Signal</keyword>
<reference evidence="3" key="1">
    <citation type="submission" date="2022-10" db="EMBL/GenBank/DDBJ databases">
        <title>Comparative genomic analysis of Cohnella hashimotonis sp. nov., isolated from the International Space Station.</title>
        <authorList>
            <person name="Simpson A."/>
            <person name="Venkateswaran K."/>
        </authorList>
    </citation>
    <scope>NUCLEOTIDE SEQUENCE</scope>
    <source>
        <strain evidence="3">DSM 28161</strain>
    </source>
</reference>
<dbReference type="PROSITE" id="PS51257">
    <property type="entry name" value="PROKAR_LIPOPROTEIN"/>
    <property type="match status" value="1"/>
</dbReference>
<dbReference type="EMBL" id="JAPDIA010000003">
    <property type="protein sequence ID" value="MDG0809037.1"/>
    <property type="molecule type" value="Genomic_DNA"/>
</dbReference>
<evidence type="ECO:0000256" key="1">
    <source>
        <dbReference type="SAM" id="MobiDB-lite"/>
    </source>
</evidence>
<evidence type="ECO:0000256" key="2">
    <source>
        <dbReference type="SAM" id="SignalP"/>
    </source>
</evidence>
<feature type="compositionally biased region" description="Basic and acidic residues" evidence="1">
    <location>
        <begin position="462"/>
        <end position="474"/>
    </location>
</feature>
<gene>
    <name evidence="3" type="ORF">OMP40_06350</name>
</gene>
<dbReference type="PANTHER" id="PTHR43649:SF12">
    <property type="entry name" value="DIACETYLCHITOBIOSE BINDING PROTEIN DASA"/>
    <property type="match status" value="1"/>
</dbReference>
<evidence type="ECO:0000313" key="3">
    <source>
        <dbReference type="EMBL" id="MDG0809037.1"/>
    </source>
</evidence>